<accession>A0A382DHE7</accession>
<dbReference type="Pfam" id="PF00226">
    <property type="entry name" value="DnaJ"/>
    <property type="match status" value="1"/>
</dbReference>
<feature type="coiled-coil region" evidence="1">
    <location>
        <begin position="59"/>
        <end position="86"/>
    </location>
</feature>
<proteinExistence type="predicted"/>
<dbReference type="Gene3D" id="1.10.287.110">
    <property type="entry name" value="DnaJ domain"/>
    <property type="match status" value="1"/>
</dbReference>
<evidence type="ECO:0000256" key="1">
    <source>
        <dbReference type="SAM" id="Coils"/>
    </source>
</evidence>
<dbReference type="CDD" id="cd06257">
    <property type="entry name" value="DnaJ"/>
    <property type="match status" value="1"/>
</dbReference>
<protein>
    <recommendedName>
        <fullName evidence="2">J domain-containing protein</fullName>
    </recommendedName>
</protein>
<feature type="coiled-coil region" evidence="1">
    <location>
        <begin position="241"/>
        <end position="275"/>
    </location>
</feature>
<evidence type="ECO:0000313" key="3">
    <source>
        <dbReference type="EMBL" id="SVB37101.1"/>
    </source>
</evidence>
<dbReference type="SUPFAM" id="SSF46565">
    <property type="entry name" value="Chaperone J-domain"/>
    <property type="match status" value="1"/>
</dbReference>
<sequence>MNQIELDPYEILEVDYDASLTTIREAFKKLVLKHHPDRGGNPQHFHIIKGAYSYIFKELKKQENLRQREEQTYDEYEEQRNNQIIEDREEIETEEKFQPIVSSKNFNVDNFNNLYSRYRVESVTDHGYGTTMMNRTQTRLKDDALQNNKVKEFEKRKLIIYEEPESMMSTHNFNNLGGDKPNDYTSGFNINDTKKKISFTDYMRAHSECEQISSNTANVRNTEFKSVDDLIQTRGNISHVMSKEDLQKQKLREKKKLYEEKMRRLRLHQKEEEIEKKFNARKAFIRYT</sequence>
<dbReference type="InterPro" id="IPR001623">
    <property type="entry name" value="DnaJ_domain"/>
</dbReference>
<reference evidence="3" key="1">
    <citation type="submission" date="2018-05" db="EMBL/GenBank/DDBJ databases">
        <authorList>
            <person name="Lanie J.A."/>
            <person name="Ng W.-L."/>
            <person name="Kazmierczak K.M."/>
            <person name="Andrzejewski T.M."/>
            <person name="Davidsen T.M."/>
            <person name="Wayne K.J."/>
            <person name="Tettelin H."/>
            <person name="Glass J.I."/>
            <person name="Rusch D."/>
            <person name="Podicherti R."/>
            <person name="Tsui H.-C.T."/>
            <person name="Winkler M.E."/>
        </authorList>
    </citation>
    <scope>NUCLEOTIDE SEQUENCE</scope>
</reference>
<dbReference type="InterPro" id="IPR036869">
    <property type="entry name" value="J_dom_sf"/>
</dbReference>
<dbReference type="PROSITE" id="PS50076">
    <property type="entry name" value="DNAJ_2"/>
    <property type="match status" value="1"/>
</dbReference>
<dbReference type="AlphaFoldDB" id="A0A382DHE7"/>
<evidence type="ECO:0000259" key="2">
    <source>
        <dbReference type="PROSITE" id="PS50076"/>
    </source>
</evidence>
<gene>
    <name evidence="3" type="ORF">METZ01_LOCUS189955</name>
</gene>
<dbReference type="EMBL" id="UINC01039109">
    <property type="protein sequence ID" value="SVB37101.1"/>
    <property type="molecule type" value="Genomic_DNA"/>
</dbReference>
<organism evidence="3">
    <name type="scientific">marine metagenome</name>
    <dbReference type="NCBI Taxonomy" id="408172"/>
    <lineage>
        <taxon>unclassified sequences</taxon>
        <taxon>metagenomes</taxon>
        <taxon>ecological metagenomes</taxon>
    </lineage>
</organism>
<keyword evidence="1" id="KW-0175">Coiled coil</keyword>
<feature type="domain" description="J" evidence="2">
    <location>
        <begin position="7"/>
        <end position="77"/>
    </location>
</feature>
<dbReference type="SMART" id="SM00271">
    <property type="entry name" value="DnaJ"/>
    <property type="match status" value="1"/>
</dbReference>
<name>A0A382DHE7_9ZZZZ</name>